<dbReference type="EMBL" id="BKCJ010007414">
    <property type="protein sequence ID" value="GEU77146.1"/>
    <property type="molecule type" value="Genomic_DNA"/>
</dbReference>
<comment type="caution">
    <text evidence="2">The sequence shown here is derived from an EMBL/GenBank/DDBJ whole genome shotgun (WGS) entry which is preliminary data.</text>
</comment>
<evidence type="ECO:0000313" key="2">
    <source>
        <dbReference type="EMBL" id="GEU77146.1"/>
    </source>
</evidence>
<sequence length="261" mass="29474">MMVVLGAYFGMAKREEKQGTNKQKTIKLSVLSNDEIVNGADVAISLVELEEVNRDDSTNNVLIPLDSWTSGLLEYKLPLNKTIDIEYEWQPPRCDTCKKFNHKDEQCPKQVKVAAPTKVSDDGFVEVTCKHGNRKQNAKTRHIDGVWLTKPKPNYYYRHISKSANMNGEASTSQPREKKEPYAPRPNNKSKDVLGLHEINIVLLQNSFDALMVKDKKFEEVKNGFVEDNGKPIDGLVDDARKKVEAPPKKSRMETGCVARA</sequence>
<reference evidence="2" key="1">
    <citation type="journal article" date="2019" name="Sci. Rep.">
        <title>Draft genome of Tanacetum cinerariifolium, the natural source of mosquito coil.</title>
        <authorList>
            <person name="Yamashiro T."/>
            <person name="Shiraishi A."/>
            <person name="Satake H."/>
            <person name="Nakayama K."/>
        </authorList>
    </citation>
    <scope>NUCLEOTIDE SEQUENCE</scope>
</reference>
<name>A0A6L2MT34_TANCI</name>
<organism evidence="2">
    <name type="scientific">Tanacetum cinerariifolium</name>
    <name type="common">Dalmatian daisy</name>
    <name type="synonym">Chrysanthemum cinerariifolium</name>
    <dbReference type="NCBI Taxonomy" id="118510"/>
    <lineage>
        <taxon>Eukaryota</taxon>
        <taxon>Viridiplantae</taxon>
        <taxon>Streptophyta</taxon>
        <taxon>Embryophyta</taxon>
        <taxon>Tracheophyta</taxon>
        <taxon>Spermatophyta</taxon>
        <taxon>Magnoliopsida</taxon>
        <taxon>eudicotyledons</taxon>
        <taxon>Gunneridae</taxon>
        <taxon>Pentapetalae</taxon>
        <taxon>asterids</taxon>
        <taxon>campanulids</taxon>
        <taxon>Asterales</taxon>
        <taxon>Asteraceae</taxon>
        <taxon>Asteroideae</taxon>
        <taxon>Anthemideae</taxon>
        <taxon>Anthemidinae</taxon>
        <taxon>Tanacetum</taxon>
    </lineage>
</organism>
<accession>A0A6L2MT34</accession>
<proteinExistence type="predicted"/>
<dbReference type="AlphaFoldDB" id="A0A6L2MT34"/>
<protein>
    <submittedName>
        <fullName evidence="2">Zinc knuckle CX2CX4HX4C</fullName>
    </submittedName>
</protein>
<feature type="region of interest" description="Disordered" evidence="1">
    <location>
        <begin position="166"/>
        <end position="191"/>
    </location>
</feature>
<gene>
    <name evidence="2" type="ORF">Tci_049124</name>
</gene>
<evidence type="ECO:0000256" key="1">
    <source>
        <dbReference type="SAM" id="MobiDB-lite"/>
    </source>
</evidence>